<evidence type="ECO:0000256" key="1">
    <source>
        <dbReference type="ARBA" id="ARBA00005417"/>
    </source>
</evidence>
<keyword evidence="4 8" id="KW-0067">ATP-binding</keyword>
<evidence type="ECO:0000313" key="9">
    <source>
        <dbReference type="Proteomes" id="UP000324758"/>
    </source>
</evidence>
<dbReference type="AlphaFoldDB" id="A0A5D3L0M5"/>
<dbReference type="PROSITE" id="PS00211">
    <property type="entry name" value="ABC_TRANSPORTER_1"/>
    <property type="match status" value="1"/>
</dbReference>
<keyword evidence="3" id="KW-0547">Nucleotide-binding</keyword>
<evidence type="ECO:0000256" key="3">
    <source>
        <dbReference type="ARBA" id="ARBA00022741"/>
    </source>
</evidence>
<dbReference type="RefSeq" id="WP_148770588.1">
    <property type="nucleotide sequence ID" value="NZ_VSSS01000006.1"/>
</dbReference>
<dbReference type="InterPro" id="IPR003439">
    <property type="entry name" value="ABC_transporter-like_ATP-bd"/>
</dbReference>
<name>A0A5D3L0M5_9BRAD</name>
<dbReference type="CDD" id="cd03224">
    <property type="entry name" value="ABC_TM1139_LivF_branched"/>
    <property type="match status" value="1"/>
</dbReference>
<protein>
    <submittedName>
        <fullName evidence="8">ABC transporter ATP-binding protein</fullName>
    </submittedName>
</protein>
<keyword evidence="2" id="KW-0813">Transport</keyword>
<comment type="caution">
    <text evidence="8">The sequence shown here is derived from an EMBL/GenBank/DDBJ whole genome shotgun (WGS) entry which is preliminary data.</text>
</comment>
<dbReference type="InterPro" id="IPR027417">
    <property type="entry name" value="P-loop_NTPase"/>
</dbReference>
<dbReference type="InterPro" id="IPR017871">
    <property type="entry name" value="ABC_transporter-like_CS"/>
</dbReference>
<dbReference type="GO" id="GO:0015658">
    <property type="term" value="F:branched-chain amino acid transmembrane transporter activity"/>
    <property type="evidence" value="ECO:0007669"/>
    <property type="project" value="TreeGrafter"/>
</dbReference>
<dbReference type="GO" id="GO:0005524">
    <property type="term" value="F:ATP binding"/>
    <property type="evidence" value="ECO:0007669"/>
    <property type="project" value="UniProtKB-KW"/>
</dbReference>
<dbReference type="OrthoDB" id="9806149at2"/>
<evidence type="ECO:0000256" key="2">
    <source>
        <dbReference type="ARBA" id="ARBA00022448"/>
    </source>
</evidence>
<evidence type="ECO:0000313" key="8">
    <source>
        <dbReference type="EMBL" id="TYL99668.1"/>
    </source>
</evidence>
<dbReference type="EMBL" id="VSSS01000006">
    <property type="protein sequence ID" value="TYL99668.1"/>
    <property type="molecule type" value="Genomic_DNA"/>
</dbReference>
<feature type="domain" description="ABC transporter" evidence="7">
    <location>
        <begin position="1"/>
        <end position="235"/>
    </location>
</feature>
<evidence type="ECO:0000259" key="7">
    <source>
        <dbReference type="PROSITE" id="PS50893"/>
    </source>
</evidence>
<dbReference type="InterPro" id="IPR052156">
    <property type="entry name" value="BCAA_Transport_ATP-bd_LivF"/>
</dbReference>
<comment type="similarity">
    <text evidence="1">Belongs to the ABC transporter superfamily.</text>
</comment>
<evidence type="ECO:0000256" key="4">
    <source>
        <dbReference type="ARBA" id="ARBA00022840"/>
    </source>
</evidence>
<dbReference type="SUPFAM" id="SSF52540">
    <property type="entry name" value="P-loop containing nucleoside triphosphate hydrolases"/>
    <property type="match status" value="1"/>
</dbReference>
<comment type="function">
    <text evidence="6">Involved in beta-(1--&gt;2)glucan export. Transmembrane domains (TMD) form a pore in the inner membrane and the ATP-binding domain (NBD) is responsible for energy generation.</text>
</comment>
<dbReference type="Proteomes" id="UP000324758">
    <property type="component" value="Unassembled WGS sequence"/>
</dbReference>
<dbReference type="SMART" id="SM00382">
    <property type="entry name" value="AAA"/>
    <property type="match status" value="1"/>
</dbReference>
<dbReference type="InterPro" id="IPR003593">
    <property type="entry name" value="AAA+_ATPase"/>
</dbReference>
<dbReference type="GO" id="GO:0016887">
    <property type="term" value="F:ATP hydrolysis activity"/>
    <property type="evidence" value="ECO:0007669"/>
    <property type="project" value="InterPro"/>
</dbReference>
<dbReference type="Pfam" id="PF00005">
    <property type="entry name" value="ABC_tran"/>
    <property type="match status" value="1"/>
</dbReference>
<keyword evidence="5" id="KW-0029">Amino-acid transport</keyword>
<dbReference type="Gene3D" id="3.40.50.300">
    <property type="entry name" value="P-loop containing nucleotide triphosphate hydrolases"/>
    <property type="match status" value="1"/>
</dbReference>
<dbReference type="PANTHER" id="PTHR43820:SF4">
    <property type="entry name" value="HIGH-AFFINITY BRANCHED-CHAIN AMINO ACID TRANSPORT ATP-BINDING PROTEIN LIVF"/>
    <property type="match status" value="1"/>
</dbReference>
<evidence type="ECO:0000256" key="5">
    <source>
        <dbReference type="ARBA" id="ARBA00022970"/>
    </source>
</evidence>
<keyword evidence="9" id="KW-1185">Reference proteome</keyword>
<evidence type="ECO:0000256" key="6">
    <source>
        <dbReference type="ARBA" id="ARBA00024722"/>
    </source>
</evidence>
<dbReference type="PROSITE" id="PS50893">
    <property type="entry name" value="ABC_TRANSPORTER_2"/>
    <property type="match status" value="1"/>
</dbReference>
<accession>A0A5D3L0M5</accession>
<dbReference type="PANTHER" id="PTHR43820">
    <property type="entry name" value="HIGH-AFFINITY BRANCHED-CHAIN AMINO ACID TRANSPORT ATP-BINDING PROTEIN LIVF"/>
    <property type="match status" value="1"/>
</dbReference>
<gene>
    <name evidence="8" type="ORF">FXB40_02215</name>
</gene>
<proteinExistence type="inferred from homology"/>
<sequence>MTTLSASAICGGYATADFIVKGVDITVAPKDLAVIIGPNGAGKSTFLKLLAGLLPKRTGDVSIDGIALPAGDAHAACERGISFVPQERNVFGSLSVQENLEMGGYLLRSGLKSRIEEQLNRFPMLRGRLRDKAGNLSGGQRQVLAVAVALMTNPSVLLLDEPTAGLSPAAAKEIFVLIRDLAASGLAILMVEQNALLALAYGTRGVVLVAGKKVRDDAAASVIEDDEIRHLFLGRAAPAGAPTLKHDH</sequence>
<reference evidence="8 9" key="1">
    <citation type="submission" date="2019-08" db="EMBL/GenBank/DDBJ databases">
        <title>Bradyrhizobium hipponensis sp. nov., a rhizobium isolated from a Lupinus angustifolius root nodule in Tunisia.</title>
        <authorList>
            <person name="Off K."/>
            <person name="Rejili M."/>
            <person name="Mars M."/>
            <person name="Brachmann A."/>
            <person name="Marin M."/>
        </authorList>
    </citation>
    <scope>NUCLEOTIDE SEQUENCE [LARGE SCALE GENOMIC DNA]</scope>
    <source>
        <strain evidence="8 9">CTAW71</strain>
    </source>
</reference>
<dbReference type="GO" id="GO:0015807">
    <property type="term" value="P:L-amino acid transport"/>
    <property type="evidence" value="ECO:0007669"/>
    <property type="project" value="TreeGrafter"/>
</dbReference>
<organism evidence="8 9">
    <name type="scientific">Bradyrhizobium rifense</name>
    <dbReference type="NCBI Taxonomy" id="515499"/>
    <lineage>
        <taxon>Bacteria</taxon>
        <taxon>Pseudomonadati</taxon>
        <taxon>Pseudomonadota</taxon>
        <taxon>Alphaproteobacteria</taxon>
        <taxon>Hyphomicrobiales</taxon>
        <taxon>Nitrobacteraceae</taxon>
        <taxon>Bradyrhizobium</taxon>
    </lineage>
</organism>